<evidence type="ECO:0000256" key="1">
    <source>
        <dbReference type="SAM" id="MobiDB-lite"/>
    </source>
</evidence>
<keyword evidence="3" id="KW-1185">Reference proteome</keyword>
<reference evidence="3" key="1">
    <citation type="submission" date="2016-10" db="EMBL/GenBank/DDBJ databases">
        <authorList>
            <person name="Varghese N."/>
            <person name="Submissions S."/>
        </authorList>
    </citation>
    <scope>NUCLEOTIDE SEQUENCE [LARGE SCALE GENOMIC DNA]</scope>
    <source>
        <strain evidence="3">CGMCC 1.10218</strain>
    </source>
</reference>
<protein>
    <submittedName>
        <fullName evidence="2">Uncharacterized protein</fullName>
    </submittedName>
</protein>
<dbReference type="PROSITE" id="PS51318">
    <property type="entry name" value="TAT"/>
    <property type="match status" value="1"/>
</dbReference>
<dbReference type="Proteomes" id="UP000199223">
    <property type="component" value="Unassembled WGS sequence"/>
</dbReference>
<dbReference type="AlphaFoldDB" id="A0A1H6VK25"/>
<proteinExistence type="predicted"/>
<name>A0A1H6VK25_9DEIO</name>
<organism evidence="2 3">
    <name type="scientific">Deinococcus reticulitermitis</name>
    <dbReference type="NCBI Taxonomy" id="856736"/>
    <lineage>
        <taxon>Bacteria</taxon>
        <taxon>Thermotogati</taxon>
        <taxon>Deinococcota</taxon>
        <taxon>Deinococci</taxon>
        <taxon>Deinococcales</taxon>
        <taxon>Deinococcaceae</taxon>
        <taxon>Deinococcus</taxon>
    </lineage>
</organism>
<evidence type="ECO:0000313" key="3">
    <source>
        <dbReference type="Proteomes" id="UP000199223"/>
    </source>
</evidence>
<dbReference type="OrthoDB" id="9878429at2"/>
<dbReference type="EMBL" id="FNZA01000003">
    <property type="protein sequence ID" value="SEJ00575.1"/>
    <property type="molecule type" value="Genomic_DNA"/>
</dbReference>
<accession>A0A1H6VK25</accession>
<sequence>MSQADHDSPVLLPDVTGTPSEQAEYERREFLHKAALATGAVLVGAAGSYAGAQPVRVADTVFLDRVNLNTRLTGVTNIQRNAQQLAQSAMLLRGLEIVNTLNPGAAASFDLSFGLKW</sequence>
<dbReference type="STRING" id="856736.SAMN04488058_10377"/>
<dbReference type="RefSeq" id="WP_092263606.1">
    <property type="nucleotide sequence ID" value="NZ_FNZA01000003.1"/>
</dbReference>
<evidence type="ECO:0000313" key="2">
    <source>
        <dbReference type="EMBL" id="SEJ00575.1"/>
    </source>
</evidence>
<dbReference type="InterPro" id="IPR006311">
    <property type="entry name" value="TAT_signal"/>
</dbReference>
<gene>
    <name evidence="2" type="ORF">SAMN04488058_10377</name>
</gene>
<feature type="region of interest" description="Disordered" evidence="1">
    <location>
        <begin position="1"/>
        <end position="24"/>
    </location>
</feature>